<dbReference type="PROSITE" id="PS51257">
    <property type="entry name" value="PROKAR_LIPOPROTEIN"/>
    <property type="match status" value="1"/>
</dbReference>
<evidence type="ECO:0000313" key="2">
    <source>
        <dbReference type="EMBL" id="QPI50974.1"/>
    </source>
</evidence>
<keyword evidence="3" id="KW-1185">Reference proteome</keyword>
<protein>
    <recommendedName>
        <fullName evidence="4">Lipoprotein</fullName>
    </recommendedName>
</protein>
<organism evidence="2 3">
    <name type="scientific">Massilia antarctica</name>
    <dbReference type="NCBI Taxonomy" id="2765360"/>
    <lineage>
        <taxon>Bacteria</taxon>
        <taxon>Pseudomonadati</taxon>
        <taxon>Pseudomonadota</taxon>
        <taxon>Betaproteobacteria</taxon>
        <taxon>Burkholderiales</taxon>
        <taxon>Oxalobacteraceae</taxon>
        <taxon>Telluria group</taxon>
        <taxon>Massilia</taxon>
    </lineage>
</organism>
<feature type="chain" id="PRO_5045782334" description="Lipoprotein" evidence="1">
    <location>
        <begin position="21"/>
        <end position="204"/>
    </location>
</feature>
<dbReference type="EMBL" id="CP065053">
    <property type="protein sequence ID" value="QPI50974.1"/>
    <property type="molecule type" value="Genomic_DNA"/>
</dbReference>
<evidence type="ECO:0008006" key="4">
    <source>
        <dbReference type="Google" id="ProtNLM"/>
    </source>
</evidence>
<sequence length="204" mass="21497">MKLSVLRHSLLLALVMGLSACGGKATFPVEGKIVNLKYSGLVLSNVGMQNLPVDAKATSFRFPNTIEYGVPYDVKVETSSLHQSCTPDNGKDSAGRQAAISVTITCKDPGYALGGAVKVIGTDGVVRPYTGTGLVLINGSSDKLTMPKDATSYKFTGIIPYLTSYGVSVFQQPDGGTHVCTVERGIGEMGDADITNIDVTCRQK</sequence>
<keyword evidence="1" id="KW-0732">Signal</keyword>
<dbReference type="Proteomes" id="UP000662888">
    <property type="component" value="Chromosome"/>
</dbReference>
<gene>
    <name evidence="2" type="ORF">IV454_05305</name>
</gene>
<reference evidence="2 3" key="1">
    <citation type="submission" date="2020-11" db="EMBL/GenBank/DDBJ databases">
        <authorList>
            <person name="Sun Q."/>
        </authorList>
    </citation>
    <scope>NUCLEOTIDE SEQUENCE [LARGE SCALE GENOMIC DNA]</scope>
    <source>
        <strain evidence="2 3">P8398</strain>
    </source>
</reference>
<evidence type="ECO:0000313" key="3">
    <source>
        <dbReference type="Proteomes" id="UP000662888"/>
    </source>
</evidence>
<dbReference type="RefSeq" id="WP_206090627.1">
    <property type="nucleotide sequence ID" value="NZ_CP065053.1"/>
</dbReference>
<accession>A0AA49A935</accession>
<feature type="signal peptide" evidence="1">
    <location>
        <begin position="1"/>
        <end position="20"/>
    </location>
</feature>
<proteinExistence type="predicted"/>
<name>A0AA49A935_9BURK</name>
<evidence type="ECO:0000256" key="1">
    <source>
        <dbReference type="SAM" id="SignalP"/>
    </source>
</evidence>